<comment type="caution">
    <text evidence="1">The sequence shown here is derived from an EMBL/GenBank/DDBJ whole genome shotgun (WGS) entry which is preliminary data.</text>
</comment>
<sequence length="101" mass="11383">MGYEVWVDEVGADLEFVVLWDGGTTVGVMAAVCTYLAMRSGVPSEDQPRIVSAFMRSGDELVRVYPTVRRMPGDRVEVRFNLDKYRSPHGPVVARGWYRVT</sequence>
<reference evidence="1 2" key="1">
    <citation type="submission" date="2019-02" db="EMBL/GenBank/DDBJ databases">
        <title>Draft genome sequences of novel Actinobacteria.</title>
        <authorList>
            <person name="Sahin N."/>
            <person name="Ay H."/>
            <person name="Saygin H."/>
        </authorList>
    </citation>
    <scope>NUCLEOTIDE SEQUENCE [LARGE SCALE GENOMIC DNA]</scope>
    <source>
        <strain evidence="1 2">JCM 30529</strain>
    </source>
</reference>
<evidence type="ECO:0000313" key="1">
    <source>
        <dbReference type="EMBL" id="TDC02675.1"/>
    </source>
</evidence>
<gene>
    <name evidence="1" type="ORF">E1091_00290</name>
</gene>
<proteinExistence type="predicted"/>
<name>A0ABY2DMW3_9ACTN</name>
<keyword evidence="2" id="KW-1185">Reference proteome</keyword>
<dbReference type="EMBL" id="SMKE01000002">
    <property type="protein sequence ID" value="TDC02675.1"/>
    <property type="molecule type" value="Genomic_DNA"/>
</dbReference>
<evidence type="ECO:0000313" key="2">
    <source>
        <dbReference type="Proteomes" id="UP000295626"/>
    </source>
</evidence>
<dbReference type="Proteomes" id="UP000295626">
    <property type="component" value="Unassembled WGS sequence"/>
</dbReference>
<protein>
    <submittedName>
        <fullName evidence="1">Uncharacterized protein</fullName>
    </submittedName>
</protein>
<accession>A0ABY2DMW3</accession>
<organism evidence="1 2">
    <name type="scientific">Micromonospora fluostatini</name>
    <dbReference type="NCBI Taxonomy" id="1629071"/>
    <lineage>
        <taxon>Bacteria</taxon>
        <taxon>Bacillati</taxon>
        <taxon>Actinomycetota</taxon>
        <taxon>Actinomycetes</taxon>
        <taxon>Micromonosporales</taxon>
        <taxon>Micromonosporaceae</taxon>
        <taxon>Micromonospora</taxon>
    </lineage>
</organism>